<comment type="subcellular location">
    <subcellularLocation>
        <location evidence="1">Membrane</location>
        <topology evidence="1">Multi-pass membrane protein</topology>
    </subcellularLocation>
</comment>
<evidence type="ECO:0000256" key="2">
    <source>
        <dbReference type="ARBA" id="ARBA00022692"/>
    </source>
</evidence>
<evidence type="ECO:0000256" key="7">
    <source>
        <dbReference type="SAM" id="Phobius"/>
    </source>
</evidence>
<evidence type="ECO:0000256" key="4">
    <source>
        <dbReference type="ARBA" id="ARBA00023136"/>
    </source>
</evidence>
<evidence type="ECO:0000313" key="10">
    <source>
        <dbReference type="Proteomes" id="UP001583193"/>
    </source>
</evidence>
<dbReference type="Proteomes" id="UP001583193">
    <property type="component" value="Unassembled WGS sequence"/>
</dbReference>
<keyword evidence="10" id="KW-1185">Reference proteome</keyword>
<feature type="transmembrane region" description="Helical" evidence="7">
    <location>
        <begin position="51"/>
        <end position="76"/>
    </location>
</feature>
<dbReference type="PANTHER" id="PTHR33048">
    <property type="entry name" value="PTH11-LIKE INTEGRAL MEMBRANE PROTEIN (AFU_ORTHOLOGUE AFUA_5G11245)"/>
    <property type="match status" value="1"/>
</dbReference>
<protein>
    <recommendedName>
        <fullName evidence="8">Rhodopsin domain-containing protein</fullName>
    </recommendedName>
</protein>
<gene>
    <name evidence="9" type="ORF">Plec18167_009273</name>
</gene>
<sequence length="400" mass="43411">MATTAASTPTSPPVGHTVNTVAIVFGVITICVIAIRLYGRIVLVRAVGADDVLMVIASFLSWGFIVSTILAVHYGLGSHIEVVMEMGTITTYAKVVWVSSIFYNATLGFIKMSVLSLYSRLGDSTLKKMSYVMIAIVGSQATANVLVCIFQCNPIPAAWDTSITKKKCVNINAFYLANAATNITTDLLTYGLPWNTVRKLQMPRKQKVAVGVMLCLGLLACVSSIIRITYIPRMLSSLDATYVISNAMYWSVIETNIGILAASIPSMKVVAVTFLPKLLLDSSYRYGKRSDSHSGFFHRSSNSKGGFNKLSAARTDPNSDIRRDDLKGHELTTNITALDNSSDNMETSNGYGGRNSEHGSEDHIVHPASNLPPPNPWNNGIMRTTELSTEVQNIPKGGKM</sequence>
<evidence type="ECO:0000259" key="8">
    <source>
        <dbReference type="Pfam" id="PF20684"/>
    </source>
</evidence>
<feature type="compositionally biased region" description="Polar residues" evidence="6">
    <location>
        <begin position="339"/>
        <end position="349"/>
    </location>
</feature>
<feature type="transmembrane region" description="Helical" evidence="7">
    <location>
        <begin position="96"/>
        <end position="118"/>
    </location>
</feature>
<dbReference type="PANTHER" id="PTHR33048:SF114">
    <property type="entry name" value="MEMBRANE PROTEIN PTH11-LIKE, PUTATIVE (AFU_ORTHOLOGUE AFUA_7G06620)-RELATED"/>
    <property type="match status" value="1"/>
</dbReference>
<reference evidence="9 10" key="1">
    <citation type="journal article" date="2024" name="IMA Fungus">
        <title>IMA Genome - F19 : A genome assembly and annotation guide to empower mycologists, including annotated draft genome sequences of Ceratocystis pirilliformis, Diaporthe australafricana, Fusarium ophioides, Paecilomyces lecythidis, and Sporothrix stenoceras.</title>
        <authorList>
            <person name="Aylward J."/>
            <person name="Wilson A.M."/>
            <person name="Visagie C.M."/>
            <person name="Spraker J."/>
            <person name="Barnes I."/>
            <person name="Buitendag C."/>
            <person name="Ceriani C."/>
            <person name="Del Mar Angel L."/>
            <person name="du Plessis D."/>
            <person name="Fuchs T."/>
            <person name="Gasser K."/>
            <person name="Kramer D."/>
            <person name="Li W."/>
            <person name="Munsamy K."/>
            <person name="Piso A."/>
            <person name="Price J.L."/>
            <person name="Sonnekus B."/>
            <person name="Thomas C."/>
            <person name="van der Nest A."/>
            <person name="van Dijk A."/>
            <person name="van Heerden A."/>
            <person name="van Vuuren N."/>
            <person name="Yilmaz N."/>
            <person name="Duong T.A."/>
            <person name="van der Merwe N.A."/>
            <person name="Wingfield M.J."/>
            <person name="Wingfield B.D."/>
        </authorList>
    </citation>
    <scope>NUCLEOTIDE SEQUENCE [LARGE SCALE GENOMIC DNA]</scope>
    <source>
        <strain evidence="9 10">CMW 18167</strain>
    </source>
</reference>
<evidence type="ECO:0000256" key="3">
    <source>
        <dbReference type="ARBA" id="ARBA00022989"/>
    </source>
</evidence>
<accession>A0ABR3WQI5</accession>
<evidence type="ECO:0000313" key="9">
    <source>
        <dbReference type="EMBL" id="KAL1865835.1"/>
    </source>
</evidence>
<feature type="compositionally biased region" description="Basic and acidic residues" evidence="6">
    <location>
        <begin position="355"/>
        <end position="365"/>
    </location>
</feature>
<keyword evidence="4 7" id="KW-0472">Membrane</keyword>
<dbReference type="InterPro" id="IPR052337">
    <property type="entry name" value="SAT4-like"/>
</dbReference>
<dbReference type="InterPro" id="IPR049326">
    <property type="entry name" value="Rhodopsin_dom_fungi"/>
</dbReference>
<evidence type="ECO:0000256" key="5">
    <source>
        <dbReference type="ARBA" id="ARBA00038359"/>
    </source>
</evidence>
<proteinExistence type="inferred from homology"/>
<feature type="transmembrane region" description="Helical" evidence="7">
    <location>
        <begin position="208"/>
        <end position="230"/>
    </location>
</feature>
<keyword evidence="2 7" id="KW-0812">Transmembrane</keyword>
<feature type="transmembrane region" description="Helical" evidence="7">
    <location>
        <begin position="20"/>
        <end position="39"/>
    </location>
</feature>
<dbReference type="EMBL" id="JAVDPF010000056">
    <property type="protein sequence ID" value="KAL1865835.1"/>
    <property type="molecule type" value="Genomic_DNA"/>
</dbReference>
<keyword evidence="3 7" id="KW-1133">Transmembrane helix</keyword>
<feature type="domain" description="Rhodopsin" evidence="8">
    <location>
        <begin position="35"/>
        <end position="270"/>
    </location>
</feature>
<dbReference type="Pfam" id="PF20684">
    <property type="entry name" value="Fung_rhodopsin"/>
    <property type="match status" value="1"/>
</dbReference>
<evidence type="ECO:0000256" key="1">
    <source>
        <dbReference type="ARBA" id="ARBA00004141"/>
    </source>
</evidence>
<evidence type="ECO:0000256" key="6">
    <source>
        <dbReference type="SAM" id="MobiDB-lite"/>
    </source>
</evidence>
<organism evidence="9 10">
    <name type="scientific">Paecilomyces lecythidis</name>
    <dbReference type="NCBI Taxonomy" id="3004212"/>
    <lineage>
        <taxon>Eukaryota</taxon>
        <taxon>Fungi</taxon>
        <taxon>Dikarya</taxon>
        <taxon>Ascomycota</taxon>
        <taxon>Pezizomycotina</taxon>
        <taxon>Eurotiomycetes</taxon>
        <taxon>Eurotiomycetidae</taxon>
        <taxon>Eurotiales</taxon>
        <taxon>Thermoascaceae</taxon>
        <taxon>Paecilomyces</taxon>
    </lineage>
</organism>
<name>A0ABR3WQI5_9EURO</name>
<feature type="region of interest" description="Disordered" evidence="6">
    <location>
        <begin position="339"/>
        <end position="377"/>
    </location>
</feature>
<comment type="caution">
    <text evidence="9">The sequence shown here is derived from an EMBL/GenBank/DDBJ whole genome shotgun (WGS) entry which is preliminary data.</text>
</comment>
<comment type="similarity">
    <text evidence="5">Belongs to the SAT4 family.</text>
</comment>